<dbReference type="SUPFAM" id="SSF46689">
    <property type="entry name" value="Homeodomain-like"/>
    <property type="match status" value="1"/>
</dbReference>
<keyword evidence="2 4" id="KW-0238">DNA-binding</keyword>
<dbReference type="EMBL" id="AGUD01000296">
    <property type="protein sequence ID" value="EHN09258.1"/>
    <property type="molecule type" value="Genomic_DNA"/>
</dbReference>
<dbReference type="InterPro" id="IPR036271">
    <property type="entry name" value="Tet_transcr_reg_TetR-rel_C_sf"/>
</dbReference>
<keyword evidence="3" id="KW-0804">Transcription</keyword>
<dbReference type="PROSITE" id="PS50977">
    <property type="entry name" value="HTH_TETR_2"/>
    <property type="match status" value="1"/>
</dbReference>
<evidence type="ECO:0000313" key="7">
    <source>
        <dbReference type="Proteomes" id="UP000005143"/>
    </source>
</evidence>
<dbReference type="InterPro" id="IPR001647">
    <property type="entry name" value="HTH_TetR"/>
</dbReference>
<dbReference type="InterPro" id="IPR009057">
    <property type="entry name" value="Homeodomain-like_sf"/>
</dbReference>
<feature type="domain" description="HTH tetR-type" evidence="5">
    <location>
        <begin position="15"/>
        <end position="75"/>
    </location>
</feature>
<dbReference type="PANTHER" id="PTHR47506">
    <property type="entry name" value="TRANSCRIPTIONAL REGULATORY PROTEIN"/>
    <property type="match status" value="1"/>
</dbReference>
<keyword evidence="7" id="KW-1185">Reference proteome</keyword>
<dbReference type="GO" id="GO:0003677">
    <property type="term" value="F:DNA binding"/>
    <property type="evidence" value="ECO:0007669"/>
    <property type="project" value="UniProtKB-UniRule"/>
</dbReference>
<dbReference type="Proteomes" id="UP000005143">
    <property type="component" value="Unassembled WGS sequence"/>
</dbReference>
<keyword evidence="1" id="KW-0805">Transcription regulation</keyword>
<protein>
    <recommendedName>
        <fullName evidence="5">HTH tetR-type domain-containing protein</fullName>
    </recommendedName>
</protein>
<dbReference type="Pfam" id="PF00440">
    <property type="entry name" value="TetR_N"/>
    <property type="match status" value="1"/>
</dbReference>
<name>H0EAM4_9ACTN</name>
<accession>H0EAM4</accession>
<organism evidence="6 7">
    <name type="scientific">Patulibacter medicamentivorans</name>
    <dbReference type="NCBI Taxonomy" id="1097667"/>
    <lineage>
        <taxon>Bacteria</taxon>
        <taxon>Bacillati</taxon>
        <taxon>Actinomycetota</taxon>
        <taxon>Thermoleophilia</taxon>
        <taxon>Solirubrobacterales</taxon>
        <taxon>Patulibacteraceae</taxon>
        <taxon>Patulibacter</taxon>
    </lineage>
</organism>
<reference evidence="6 7" key="1">
    <citation type="journal article" date="2013" name="Biodegradation">
        <title>Quantitative proteomic analysis of ibuprofen-degrading Patulibacter sp. strain I11.</title>
        <authorList>
            <person name="Almeida B."/>
            <person name="Kjeldal H."/>
            <person name="Lolas I."/>
            <person name="Knudsen A.D."/>
            <person name="Carvalho G."/>
            <person name="Nielsen K.L."/>
            <person name="Barreto Crespo M.T."/>
            <person name="Stensballe A."/>
            <person name="Nielsen J.L."/>
        </authorList>
    </citation>
    <scope>NUCLEOTIDE SEQUENCE [LARGE SCALE GENOMIC DNA]</scope>
    <source>
        <strain evidence="6 7">I11</strain>
    </source>
</reference>
<feature type="DNA-binding region" description="H-T-H motif" evidence="4">
    <location>
        <begin position="38"/>
        <end position="57"/>
    </location>
</feature>
<evidence type="ECO:0000256" key="2">
    <source>
        <dbReference type="ARBA" id="ARBA00023125"/>
    </source>
</evidence>
<evidence type="ECO:0000256" key="4">
    <source>
        <dbReference type="PROSITE-ProRule" id="PRU00335"/>
    </source>
</evidence>
<gene>
    <name evidence="6" type="ORF">PAI11_38980</name>
</gene>
<evidence type="ECO:0000313" key="6">
    <source>
        <dbReference type="EMBL" id="EHN09258.1"/>
    </source>
</evidence>
<proteinExistence type="predicted"/>
<dbReference type="SUPFAM" id="SSF48498">
    <property type="entry name" value="Tetracyclin repressor-like, C-terminal domain"/>
    <property type="match status" value="1"/>
</dbReference>
<evidence type="ECO:0000259" key="5">
    <source>
        <dbReference type="PROSITE" id="PS50977"/>
    </source>
</evidence>
<evidence type="ECO:0000256" key="1">
    <source>
        <dbReference type="ARBA" id="ARBA00023015"/>
    </source>
</evidence>
<evidence type="ECO:0000256" key="3">
    <source>
        <dbReference type="ARBA" id="ARBA00023163"/>
    </source>
</evidence>
<comment type="caution">
    <text evidence="6">The sequence shown here is derived from an EMBL/GenBank/DDBJ whole genome shotgun (WGS) entry which is preliminary data.</text>
</comment>
<dbReference type="AlphaFoldDB" id="H0EAM4"/>
<dbReference type="Gene3D" id="1.10.357.10">
    <property type="entry name" value="Tetracycline Repressor, domain 2"/>
    <property type="match status" value="1"/>
</dbReference>
<dbReference type="PANTHER" id="PTHR47506:SF3">
    <property type="entry name" value="HTH-TYPE TRANSCRIPTIONAL REGULATOR LMRA"/>
    <property type="match status" value="1"/>
</dbReference>
<sequence length="207" mass="22835">MLVAMGERASSDRRTEKADRIVEACLRCLARDGYAATSIASVAREAGIDKRLVLYYHETREQLIERVVQRVGDRLVASVQAATAGIDDPEQRLQVGFDRLWRSLTTDRALLVAWLGLRAEAITDRRLRASAGFLNDRLHELVAEAARSAEARGLRLRMAVGPLTVLTVAALQGLVLEWLEDGDTPDLRVAIADLQAWLASRARPVPA</sequence>